<reference evidence="1" key="1">
    <citation type="submission" date="2021-02" db="EMBL/GenBank/DDBJ databases">
        <authorList>
            <person name="Nowell W R."/>
        </authorList>
    </citation>
    <scope>NUCLEOTIDE SEQUENCE</scope>
</reference>
<comment type="caution">
    <text evidence="1">The sequence shown here is derived from an EMBL/GenBank/DDBJ whole genome shotgun (WGS) entry which is preliminary data.</text>
</comment>
<organism evidence="1 2">
    <name type="scientific">Adineta steineri</name>
    <dbReference type="NCBI Taxonomy" id="433720"/>
    <lineage>
        <taxon>Eukaryota</taxon>
        <taxon>Metazoa</taxon>
        <taxon>Spiralia</taxon>
        <taxon>Gnathifera</taxon>
        <taxon>Rotifera</taxon>
        <taxon>Eurotatoria</taxon>
        <taxon>Bdelloidea</taxon>
        <taxon>Adinetida</taxon>
        <taxon>Adinetidae</taxon>
        <taxon>Adineta</taxon>
    </lineage>
</organism>
<gene>
    <name evidence="1" type="ORF">KXQ929_LOCUS41550</name>
</gene>
<name>A0A820CUF5_9BILA</name>
<evidence type="ECO:0000313" key="2">
    <source>
        <dbReference type="Proteomes" id="UP000663868"/>
    </source>
</evidence>
<accession>A0A820CUF5</accession>
<dbReference type="AlphaFoldDB" id="A0A820CUF5"/>
<protein>
    <submittedName>
        <fullName evidence="1">Uncharacterized protein</fullName>
    </submittedName>
</protein>
<proteinExistence type="predicted"/>
<evidence type="ECO:0000313" key="1">
    <source>
        <dbReference type="EMBL" id="CAF4227504.1"/>
    </source>
</evidence>
<sequence>MFSLDFRSKILIHLDFTVAQRYSSTWISLLLKDIHLLGFHCCSKIFIYLDFTVAQR</sequence>
<feature type="non-terminal residue" evidence="1">
    <location>
        <position position="1"/>
    </location>
</feature>
<dbReference type="Proteomes" id="UP000663868">
    <property type="component" value="Unassembled WGS sequence"/>
</dbReference>
<dbReference type="EMBL" id="CAJOBB010009418">
    <property type="protein sequence ID" value="CAF4227504.1"/>
    <property type="molecule type" value="Genomic_DNA"/>
</dbReference>